<accession>A0A0D8B748</accession>
<dbReference type="OrthoDB" id="4743474at2"/>
<dbReference type="EMBL" id="JYFN01000075">
    <property type="protein sequence ID" value="KJE20006.1"/>
    <property type="molecule type" value="Genomic_DNA"/>
</dbReference>
<evidence type="ECO:0000313" key="2">
    <source>
        <dbReference type="EMBL" id="KJE20006.1"/>
    </source>
</evidence>
<proteinExistence type="predicted"/>
<dbReference type="AlphaFoldDB" id="A0A0D8B748"/>
<organism evidence="2 3">
    <name type="scientific">Frankia torreyi</name>
    <dbReference type="NCBI Taxonomy" id="1856"/>
    <lineage>
        <taxon>Bacteria</taxon>
        <taxon>Bacillati</taxon>
        <taxon>Actinomycetota</taxon>
        <taxon>Actinomycetes</taxon>
        <taxon>Frankiales</taxon>
        <taxon>Frankiaceae</taxon>
        <taxon>Frankia</taxon>
    </lineage>
</organism>
<comment type="caution">
    <text evidence="2">The sequence shown here is derived from an EMBL/GenBank/DDBJ whole genome shotgun (WGS) entry which is preliminary data.</text>
</comment>
<dbReference type="SUPFAM" id="SSF54427">
    <property type="entry name" value="NTF2-like"/>
    <property type="match status" value="1"/>
</dbReference>
<keyword evidence="3" id="KW-1185">Reference proteome</keyword>
<dbReference type="Gene3D" id="3.10.450.50">
    <property type="match status" value="1"/>
</dbReference>
<dbReference type="RefSeq" id="WP_044888159.1">
    <property type="nucleotide sequence ID" value="NZ_JYFN01000075.1"/>
</dbReference>
<gene>
    <name evidence="2" type="ORF">FF36_05723</name>
</gene>
<dbReference type="Pfam" id="PF13577">
    <property type="entry name" value="SnoaL_4"/>
    <property type="match status" value="1"/>
</dbReference>
<dbReference type="InterPro" id="IPR037401">
    <property type="entry name" value="SnoaL-like"/>
</dbReference>
<dbReference type="Proteomes" id="UP000032545">
    <property type="component" value="Unassembled WGS sequence"/>
</dbReference>
<evidence type="ECO:0000259" key="1">
    <source>
        <dbReference type="Pfam" id="PF13577"/>
    </source>
</evidence>
<name>A0A0D8B748_9ACTN</name>
<sequence>MTNEEVRTRVGVADLLAKYQFLADSGKIRQLSQLFTADAVFENNTGRHRGPAGVLEFFRDTKDSFIAADLMPARHYLGSIYVDPRPDGGASTYACFQFVGTRGLDHWGTYRDEIVESAGTWLFAGRKAIVEGCVPDSPVVALLGLAPAGARS</sequence>
<reference evidence="3" key="1">
    <citation type="submission" date="2015-02" db="EMBL/GenBank/DDBJ databases">
        <title>Draft Genome of Frankia sp. CpI1-S.</title>
        <authorList>
            <person name="Oshone R.T."/>
            <person name="Ngom M."/>
            <person name="Ghodhbane-Gtari F."/>
            <person name="Gtari M."/>
            <person name="Morris K."/>
            <person name="Thomas K."/>
            <person name="Sen A."/>
            <person name="Tisa L.S."/>
        </authorList>
    </citation>
    <scope>NUCLEOTIDE SEQUENCE [LARGE SCALE GENOMIC DNA]</scope>
    <source>
        <strain evidence="3">CpI1-S</strain>
    </source>
</reference>
<dbReference type="PATRIC" id="fig|1502723.3.peg.6339"/>
<feature type="domain" description="SnoaL-like" evidence="1">
    <location>
        <begin position="5"/>
        <end position="126"/>
    </location>
</feature>
<reference evidence="2 3" key="2">
    <citation type="journal article" date="2016" name="Genome Announc.">
        <title>Permanent Draft Genome Sequences for Two Variants of Frankia sp. Strain CpI1, the First Frankia Strain Isolated from Root Nodules of Comptonia peregrina.</title>
        <authorList>
            <person name="Oshone R."/>
            <person name="Hurst S.G.IV."/>
            <person name="Abebe-Akele F."/>
            <person name="Simpson S."/>
            <person name="Morris K."/>
            <person name="Thomas W.K."/>
            <person name="Tisa L.S."/>
        </authorList>
    </citation>
    <scope>NUCLEOTIDE SEQUENCE [LARGE SCALE GENOMIC DNA]</scope>
    <source>
        <strain evidence="3">CpI1-S</strain>
    </source>
</reference>
<evidence type="ECO:0000313" key="3">
    <source>
        <dbReference type="Proteomes" id="UP000032545"/>
    </source>
</evidence>
<dbReference type="InterPro" id="IPR032710">
    <property type="entry name" value="NTF2-like_dom_sf"/>
</dbReference>
<protein>
    <submittedName>
        <fullName evidence="2">SnoaL-like domain</fullName>
    </submittedName>
</protein>